<keyword evidence="8" id="KW-0175">Coiled coil</keyword>
<dbReference type="SMART" id="SM00397">
    <property type="entry name" value="t_SNARE"/>
    <property type="match status" value="1"/>
</dbReference>
<proteinExistence type="inferred from homology"/>
<evidence type="ECO:0000256" key="7">
    <source>
        <dbReference type="ARBA" id="ARBA00023034"/>
    </source>
</evidence>
<dbReference type="AlphaFoldDB" id="A0AA38PML5"/>
<evidence type="ECO:0000256" key="6">
    <source>
        <dbReference type="ARBA" id="ARBA00022989"/>
    </source>
</evidence>
<keyword evidence="14" id="KW-1185">Reference proteome</keyword>
<dbReference type="Proteomes" id="UP001163846">
    <property type="component" value="Unassembled WGS sequence"/>
</dbReference>
<protein>
    <submittedName>
        <fullName evidence="13">t-SNARE</fullName>
    </submittedName>
</protein>
<keyword evidence="5" id="KW-0653">Protein transport</keyword>
<dbReference type="GO" id="GO:0006886">
    <property type="term" value="P:intracellular protein transport"/>
    <property type="evidence" value="ECO:0007669"/>
    <property type="project" value="InterPro"/>
</dbReference>
<dbReference type="PANTHER" id="PTHR19957">
    <property type="entry name" value="SYNTAXIN"/>
    <property type="match status" value="1"/>
</dbReference>
<name>A0AA38PML5_9AGAR</name>
<dbReference type="PROSITE" id="PS50192">
    <property type="entry name" value="T_SNARE"/>
    <property type="match status" value="1"/>
</dbReference>
<evidence type="ECO:0000313" key="14">
    <source>
        <dbReference type="Proteomes" id="UP001163846"/>
    </source>
</evidence>
<evidence type="ECO:0000256" key="11">
    <source>
        <dbReference type="SAM" id="Phobius"/>
    </source>
</evidence>
<dbReference type="InterPro" id="IPR045242">
    <property type="entry name" value="Syntaxin"/>
</dbReference>
<dbReference type="Pfam" id="PF05739">
    <property type="entry name" value="SNARE"/>
    <property type="match status" value="1"/>
</dbReference>
<dbReference type="GO" id="GO:0006906">
    <property type="term" value="P:vesicle fusion"/>
    <property type="evidence" value="ECO:0007669"/>
    <property type="project" value="TreeGrafter"/>
</dbReference>
<evidence type="ECO:0000256" key="5">
    <source>
        <dbReference type="ARBA" id="ARBA00022927"/>
    </source>
</evidence>
<dbReference type="PROSITE" id="PS00914">
    <property type="entry name" value="SYNTAXIN"/>
    <property type="match status" value="1"/>
</dbReference>
<organism evidence="13 14">
    <name type="scientific">Lentinula raphanica</name>
    <dbReference type="NCBI Taxonomy" id="153919"/>
    <lineage>
        <taxon>Eukaryota</taxon>
        <taxon>Fungi</taxon>
        <taxon>Dikarya</taxon>
        <taxon>Basidiomycota</taxon>
        <taxon>Agaricomycotina</taxon>
        <taxon>Agaricomycetes</taxon>
        <taxon>Agaricomycetidae</taxon>
        <taxon>Agaricales</taxon>
        <taxon>Marasmiineae</taxon>
        <taxon>Omphalotaceae</taxon>
        <taxon>Lentinula</taxon>
    </lineage>
</organism>
<dbReference type="Gene3D" id="1.20.58.70">
    <property type="match status" value="1"/>
</dbReference>
<evidence type="ECO:0000256" key="10">
    <source>
        <dbReference type="SAM" id="MobiDB-lite"/>
    </source>
</evidence>
<reference evidence="13" key="1">
    <citation type="submission" date="2022-08" db="EMBL/GenBank/DDBJ databases">
        <authorList>
            <consortium name="DOE Joint Genome Institute"/>
            <person name="Min B."/>
            <person name="Riley R."/>
            <person name="Sierra-Patev S."/>
            <person name="Naranjo-Ortiz M."/>
            <person name="Looney B."/>
            <person name="Konkel Z."/>
            <person name="Slot J.C."/>
            <person name="Sakamoto Y."/>
            <person name="Steenwyk J.L."/>
            <person name="Rokas A."/>
            <person name="Carro J."/>
            <person name="Camarero S."/>
            <person name="Ferreira P."/>
            <person name="Molpeceres G."/>
            <person name="Ruiz-Duenas F.J."/>
            <person name="Serrano A."/>
            <person name="Henrissat B."/>
            <person name="Drula E."/>
            <person name="Hughes K.W."/>
            <person name="Mata J.L."/>
            <person name="Ishikawa N.K."/>
            <person name="Vargas-Isla R."/>
            <person name="Ushijima S."/>
            <person name="Smith C.A."/>
            <person name="Ahrendt S."/>
            <person name="Andreopoulos W."/>
            <person name="He G."/>
            <person name="Labutti K."/>
            <person name="Lipzen A."/>
            <person name="Ng V."/>
            <person name="Sandor L."/>
            <person name="Barry K."/>
            <person name="Martinez A.T."/>
            <person name="Xiao Y."/>
            <person name="Gibbons J.G."/>
            <person name="Terashima K."/>
            <person name="Hibbett D.S."/>
            <person name="Grigoriev I.V."/>
        </authorList>
    </citation>
    <scope>NUCLEOTIDE SEQUENCE</scope>
    <source>
        <strain evidence="13">TFB9207</strain>
    </source>
</reference>
<dbReference type="InterPro" id="IPR006012">
    <property type="entry name" value="Syntaxin/epimorphin_CS"/>
</dbReference>
<dbReference type="GO" id="GO:0048278">
    <property type="term" value="P:vesicle docking"/>
    <property type="evidence" value="ECO:0007669"/>
    <property type="project" value="TreeGrafter"/>
</dbReference>
<evidence type="ECO:0000256" key="8">
    <source>
        <dbReference type="ARBA" id="ARBA00023054"/>
    </source>
</evidence>
<evidence type="ECO:0000256" key="1">
    <source>
        <dbReference type="ARBA" id="ARBA00004409"/>
    </source>
</evidence>
<dbReference type="GO" id="GO:0005484">
    <property type="term" value="F:SNAP receptor activity"/>
    <property type="evidence" value="ECO:0007669"/>
    <property type="project" value="InterPro"/>
</dbReference>
<dbReference type="EMBL" id="MU805936">
    <property type="protein sequence ID" value="KAJ3845486.1"/>
    <property type="molecule type" value="Genomic_DNA"/>
</dbReference>
<evidence type="ECO:0000313" key="13">
    <source>
        <dbReference type="EMBL" id="KAJ3845486.1"/>
    </source>
</evidence>
<sequence>MNVTTRSRTGLFLSYRDSRAPSSRYPRKLSNYDEPDSVVTDEHEGLIANTHHAVDFDLPPKWVDISEQVQLILTDTQAKITALEKLHAKHVLPGFADRTLEEQEIEAVTTDITKSFRRCQSLITRISPASAHSFPPTHSDIAKSKSESQAAKNVQRGLAAKVQDLSATFRKKQRVYMEKLQGHAIKNQDLLLASGTVSLKGSAGMSAVDEDVEAAENTQSLSLRQADSNAVDLQTRDRELNEIAKSIASLAELFKDLSVLVIDQGTLLDSVEYNIEQTAVQVKDAVQELDIATRYQKNTGRRKCIFLLLLMIFALIIVIIYKPKHHSSPSPSPESSTSTPTVALRSISRPFNLSRRRPYSEWR</sequence>
<feature type="domain" description="T-SNARE coiled-coil homology" evidence="12">
    <location>
        <begin position="230"/>
        <end position="292"/>
    </location>
</feature>
<dbReference type="InterPro" id="IPR000727">
    <property type="entry name" value="T_SNARE_dom"/>
</dbReference>
<evidence type="ECO:0000256" key="2">
    <source>
        <dbReference type="ARBA" id="ARBA00009063"/>
    </source>
</evidence>
<dbReference type="SUPFAM" id="SSF47661">
    <property type="entry name" value="t-snare proteins"/>
    <property type="match status" value="1"/>
</dbReference>
<dbReference type="PANTHER" id="PTHR19957:SF83">
    <property type="entry name" value="SYNTAXIN-16"/>
    <property type="match status" value="1"/>
</dbReference>
<keyword evidence="6 11" id="KW-1133">Transmembrane helix</keyword>
<evidence type="ECO:0000256" key="4">
    <source>
        <dbReference type="ARBA" id="ARBA00022692"/>
    </source>
</evidence>
<gene>
    <name evidence="13" type="ORF">F5878DRAFT_127196</name>
</gene>
<dbReference type="GO" id="GO:0000149">
    <property type="term" value="F:SNARE binding"/>
    <property type="evidence" value="ECO:0007669"/>
    <property type="project" value="TreeGrafter"/>
</dbReference>
<dbReference type="CDD" id="cd15845">
    <property type="entry name" value="SNARE_syntaxin16"/>
    <property type="match status" value="1"/>
</dbReference>
<feature type="region of interest" description="Disordered" evidence="10">
    <location>
        <begin position="326"/>
        <end position="349"/>
    </location>
</feature>
<comment type="caution">
    <text evidence="13">The sequence shown here is derived from an EMBL/GenBank/DDBJ whole genome shotgun (WGS) entry which is preliminary data.</text>
</comment>
<dbReference type="GO" id="GO:0031201">
    <property type="term" value="C:SNARE complex"/>
    <property type="evidence" value="ECO:0007669"/>
    <property type="project" value="TreeGrafter"/>
</dbReference>
<accession>A0AA38PML5</accession>
<keyword evidence="4 11" id="KW-0812">Transmembrane</keyword>
<feature type="transmembrane region" description="Helical" evidence="11">
    <location>
        <begin position="304"/>
        <end position="321"/>
    </location>
</feature>
<keyword evidence="3" id="KW-0813">Transport</keyword>
<evidence type="ECO:0000256" key="9">
    <source>
        <dbReference type="ARBA" id="ARBA00023136"/>
    </source>
</evidence>
<keyword evidence="9 11" id="KW-0472">Membrane</keyword>
<comment type="subcellular location">
    <subcellularLocation>
        <location evidence="1">Golgi apparatus membrane</location>
        <topology evidence="1">Single-pass type IV membrane protein</topology>
    </subcellularLocation>
</comment>
<comment type="similarity">
    <text evidence="2">Belongs to the syntaxin family.</text>
</comment>
<evidence type="ECO:0000256" key="3">
    <source>
        <dbReference type="ARBA" id="ARBA00022448"/>
    </source>
</evidence>
<keyword evidence="7" id="KW-0333">Golgi apparatus</keyword>
<evidence type="ECO:0000259" key="12">
    <source>
        <dbReference type="PROSITE" id="PS50192"/>
    </source>
</evidence>
<dbReference type="GO" id="GO:0000139">
    <property type="term" value="C:Golgi membrane"/>
    <property type="evidence" value="ECO:0007669"/>
    <property type="project" value="UniProtKB-SubCell"/>
</dbReference>
<dbReference type="InterPro" id="IPR010989">
    <property type="entry name" value="SNARE"/>
</dbReference>